<evidence type="ECO:0000313" key="1">
    <source>
        <dbReference type="EMBL" id="SVC99393.1"/>
    </source>
</evidence>
<accession>A0A382RNX8</accession>
<sequence length="29" mass="3473">MHKPIQYSRVPFPQFTDRHVISQTDNMAQ</sequence>
<proteinExistence type="predicted"/>
<organism evidence="1">
    <name type="scientific">marine metagenome</name>
    <dbReference type="NCBI Taxonomy" id="408172"/>
    <lineage>
        <taxon>unclassified sequences</taxon>
        <taxon>metagenomes</taxon>
        <taxon>ecological metagenomes</taxon>
    </lineage>
</organism>
<dbReference type="EMBL" id="UINC01123132">
    <property type="protein sequence ID" value="SVC99393.1"/>
    <property type="molecule type" value="Genomic_DNA"/>
</dbReference>
<name>A0A382RNX8_9ZZZZ</name>
<gene>
    <name evidence="1" type="ORF">METZ01_LOCUS352247</name>
</gene>
<reference evidence="1" key="1">
    <citation type="submission" date="2018-05" db="EMBL/GenBank/DDBJ databases">
        <authorList>
            <person name="Lanie J.A."/>
            <person name="Ng W.-L."/>
            <person name="Kazmierczak K.M."/>
            <person name="Andrzejewski T.M."/>
            <person name="Davidsen T.M."/>
            <person name="Wayne K.J."/>
            <person name="Tettelin H."/>
            <person name="Glass J.I."/>
            <person name="Rusch D."/>
            <person name="Podicherti R."/>
            <person name="Tsui H.-C.T."/>
            <person name="Winkler M.E."/>
        </authorList>
    </citation>
    <scope>NUCLEOTIDE SEQUENCE</scope>
</reference>
<dbReference type="AlphaFoldDB" id="A0A382RNX8"/>
<feature type="non-terminal residue" evidence="1">
    <location>
        <position position="29"/>
    </location>
</feature>
<protein>
    <submittedName>
        <fullName evidence="1">Uncharacterized protein</fullName>
    </submittedName>
</protein>